<protein>
    <recommendedName>
        <fullName evidence="4">START domain-containing protein</fullName>
    </recommendedName>
</protein>
<organism evidence="3">
    <name type="scientific">Aphanomyces invadans</name>
    <dbReference type="NCBI Taxonomy" id="157072"/>
    <lineage>
        <taxon>Eukaryota</taxon>
        <taxon>Sar</taxon>
        <taxon>Stramenopiles</taxon>
        <taxon>Oomycota</taxon>
        <taxon>Saprolegniomycetes</taxon>
        <taxon>Saprolegniales</taxon>
        <taxon>Verrucalvaceae</taxon>
        <taxon>Aphanomyces</taxon>
    </lineage>
</organism>
<dbReference type="VEuPathDB" id="FungiDB:H310_01791"/>
<sequence>MSRPPPWRPTAKAQYQHEYREEKKAEVASLRIKVAELETMLVRLHERAATPRRRRKHDFMLSWQQVALALRTSARDAMVTHRDLDNKVEAHREALQRLQAWVALATTNAVPMHPPWGVANMSLARMPLVKHPIARRHGLDWLTQLMFHNTDAILATYQFPPILSTHAAPCFRLVVEDRASDGSVAVVSQYMKVFHGAIEAVVRCVYDREIQHKSYTNVSSAECLRRRIDVASPDDETVRNVAENSAVGSRALSYVRVATRGMQKATCILYRTFVCDSPVRKDIDDPSIVPTIPPTPRHGTDQRHKRCVVVGQSVPQDEKFPSAAIGRKTLSWYVFDEVAPQSTVLRHVYVSHGAVDAATGDSVPLEREAALWGCHLDTNDLEHIQLERFRRHIQRLGARAATQQDETMHGVDAALLRSARDPSLRRQRSDPSTAF</sequence>
<proteinExistence type="predicted"/>
<dbReference type="AlphaFoldDB" id="A0A024UL40"/>
<accession>A0A024UL40</accession>
<feature type="coiled-coil region" evidence="1">
    <location>
        <begin position="20"/>
        <end position="47"/>
    </location>
</feature>
<evidence type="ECO:0008006" key="4">
    <source>
        <dbReference type="Google" id="ProtNLM"/>
    </source>
</evidence>
<evidence type="ECO:0000313" key="3">
    <source>
        <dbReference type="EMBL" id="ETW07166.1"/>
    </source>
</evidence>
<keyword evidence="1" id="KW-0175">Coiled coil</keyword>
<name>A0A024UL40_9STRA</name>
<dbReference type="OrthoDB" id="10458068at2759"/>
<evidence type="ECO:0000256" key="2">
    <source>
        <dbReference type="SAM" id="MobiDB-lite"/>
    </source>
</evidence>
<dbReference type="EMBL" id="KI913954">
    <property type="protein sequence ID" value="ETW07166.1"/>
    <property type="molecule type" value="Genomic_DNA"/>
</dbReference>
<evidence type="ECO:0000256" key="1">
    <source>
        <dbReference type="SAM" id="Coils"/>
    </source>
</evidence>
<dbReference type="RefSeq" id="XP_008863259.1">
    <property type="nucleotide sequence ID" value="XM_008865037.1"/>
</dbReference>
<gene>
    <name evidence="3" type="ORF">H310_01791</name>
</gene>
<feature type="region of interest" description="Disordered" evidence="2">
    <location>
        <begin position="285"/>
        <end position="304"/>
    </location>
</feature>
<reference evidence="3" key="1">
    <citation type="submission" date="2013-12" db="EMBL/GenBank/DDBJ databases">
        <title>The Genome Sequence of Aphanomyces invadans NJM9701.</title>
        <authorList>
            <consortium name="The Broad Institute Genomics Platform"/>
            <person name="Russ C."/>
            <person name="Tyler B."/>
            <person name="van West P."/>
            <person name="Dieguez-Uribeondo J."/>
            <person name="Young S.K."/>
            <person name="Zeng Q."/>
            <person name="Gargeya S."/>
            <person name="Fitzgerald M."/>
            <person name="Abouelleil A."/>
            <person name="Alvarado L."/>
            <person name="Chapman S.B."/>
            <person name="Gainer-Dewar J."/>
            <person name="Goldberg J."/>
            <person name="Griggs A."/>
            <person name="Gujja S."/>
            <person name="Hansen M."/>
            <person name="Howarth C."/>
            <person name="Imamovic A."/>
            <person name="Ireland A."/>
            <person name="Larimer J."/>
            <person name="McCowan C."/>
            <person name="Murphy C."/>
            <person name="Pearson M."/>
            <person name="Poon T.W."/>
            <person name="Priest M."/>
            <person name="Roberts A."/>
            <person name="Saif S."/>
            <person name="Shea T."/>
            <person name="Sykes S."/>
            <person name="Wortman J."/>
            <person name="Nusbaum C."/>
            <person name="Birren B."/>
        </authorList>
    </citation>
    <scope>NUCLEOTIDE SEQUENCE [LARGE SCALE GENOMIC DNA]</scope>
    <source>
        <strain evidence="3">NJM9701</strain>
    </source>
</reference>
<dbReference type="GeneID" id="20078841"/>